<dbReference type="SUPFAM" id="SSF49842">
    <property type="entry name" value="TNF-like"/>
    <property type="match status" value="1"/>
</dbReference>
<dbReference type="Gene3D" id="2.60.120.40">
    <property type="match status" value="1"/>
</dbReference>
<dbReference type="EMBL" id="JBJQND010000013">
    <property type="protein sequence ID" value="KAL3856565.1"/>
    <property type="molecule type" value="Genomic_DNA"/>
</dbReference>
<dbReference type="SMART" id="SM00110">
    <property type="entry name" value="C1Q"/>
    <property type="match status" value="1"/>
</dbReference>
<keyword evidence="3 5" id="KW-0732">Signal</keyword>
<dbReference type="GO" id="GO:0005576">
    <property type="term" value="C:extracellular region"/>
    <property type="evidence" value="ECO:0007669"/>
    <property type="project" value="UniProtKB-SubCell"/>
</dbReference>
<evidence type="ECO:0000256" key="4">
    <source>
        <dbReference type="SAM" id="Coils"/>
    </source>
</evidence>
<reference evidence="7 8" key="1">
    <citation type="submission" date="2024-11" db="EMBL/GenBank/DDBJ databases">
        <title>Chromosome-level genome assembly of the freshwater bivalve Anodonta woodiana.</title>
        <authorList>
            <person name="Chen X."/>
        </authorList>
    </citation>
    <scope>NUCLEOTIDE SEQUENCE [LARGE SCALE GENOMIC DNA]</scope>
    <source>
        <strain evidence="7">MN2024</strain>
        <tissue evidence="7">Gills</tissue>
    </source>
</reference>
<evidence type="ECO:0000259" key="6">
    <source>
        <dbReference type="PROSITE" id="PS50871"/>
    </source>
</evidence>
<dbReference type="InterPro" id="IPR001073">
    <property type="entry name" value="C1q_dom"/>
</dbReference>
<evidence type="ECO:0000256" key="1">
    <source>
        <dbReference type="ARBA" id="ARBA00004613"/>
    </source>
</evidence>
<dbReference type="PANTHER" id="PTHR22923:SF116">
    <property type="entry name" value="C1Q DOMAIN-CONTAINING PROTEIN"/>
    <property type="match status" value="1"/>
</dbReference>
<evidence type="ECO:0000256" key="3">
    <source>
        <dbReference type="ARBA" id="ARBA00022729"/>
    </source>
</evidence>
<dbReference type="InterPro" id="IPR050822">
    <property type="entry name" value="Cerebellin_Synaptic_Org"/>
</dbReference>
<keyword evidence="8" id="KW-1185">Reference proteome</keyword>
<sequence>MTPIFFALYFIFICCTFSRTQSTATILQETMGSDFIKFVHEMSSELNKLKEEHIELKRIVQRFVGNQEANDQVLVSDLKKKMNDSVEQLDESKTDSKMIHNIRKDLSSIQEKLKLIQNEQGMTRVLRKKILMAVKELKLFEREGKNIQLKGHLDKGFRRLRDESVLITDSATNRKDIKANERDLKYETKKVVGYDDINESEDQIGKTRSFDKEDAIDRRHGRKNNITNKKESMIGIVQSKRTDGKHYVRDDNKKEMIRKSASMYSAFTARFYNDLRQFAIGKPIVFNDVYLNLGNGYDGNSGIFRTPVAGLYLVMMTISSSESNTPDVEVVKNGSPLCRVVAWTSSANSVISIGSPCNVLVQLNVGDDVWARDLLHKEGYVIRGQYYSTFSMALLVPDPASGSSS</sequence>
<keyword evidence="4" id="KW-0175">Coiled coil</keyword>
<keyword evidence="2" id="KW-0964">Secreted</keyword>
<feature type="coiled-coil region" evidence="4">
    <location>
        <begin position="39"/>
        <end position="119"/>
    </location>
</feature>
<dbReference type="PROSITE" id="PS50871">
    <property type="entry name" value="C1Q"/>
    <property type="match status" value="1"/>
</dbReference>
<organism evidence="7 8">
    <name type="scientific">Sinanodonta woodiana</name>
    <name type="common">Chinese pond mussel</name>
    <name type="synonym">Anodonta woodiana</name>
    <dbReference type="NCBI Taxonomy" id="1069815"/>
    <lineage>
        <taxon>Eukaryota</taxon>
        <taxon>Metazoa</taxon>
        <taxon>Spiralia</taxon>
        <taxon>Lophotrochozoa</taxon>
        <taxon>Mollusca</taxon>
        <taxon>Bivalvia</taxon>
        <taxon>Autobranchia</taxon>
        <taxon>Heteroconchia</taxon>
        <taxon>Palaeoheterodonta</taxon>
        <taxon>Unionida</taxon>
        <taxon>Unionoidea</taxon>
        <taxon>Unionidae</taxon>
        <taxon>Unioninae</taxon>
        <taxon>Sinanodonta</taxon>
    </lineage>
</organism>
<dbReference type="PRINTS" id="PR00007">
    <property type="entry name" value="COMPLEMNTC1Q"/>
</dbReference>
<dbReference type="InterPro" id="IPR008983">
    <property type="entry name" value="Tumour_necrosis_fac-like_dom"/>
</dbReference>
<proteinExistence type="predicted"/>
<dbReference type="Proteomes" id="UP001634394">
    <property type="component" value="Unassembled WGS sequence"/>
</dbReference>
<evidence type="ECO:0000313" key="7">
    <source>
        <dbReference type="EMBL" id="KAL3856565.1"/>
    </source>
</evidence>
<feature type="chain" id="PRO_5044753410" description="C1q domain-containing protein" evidence="5">
    <location>
        <begin position="23"/>
        <end position="405"/>
    </location>
</feature>
<dbReference type="AlphaFoldDB" id="A0ABD3V4K5"/>
<gene>
    <name evidence="7" type="ORF">ACJMK2_011300</name>
</gene>
<feature type="domain" description="C1q" evidence="6">
    <location>
        <begin position="260"/>
        <end position="401"/>
    </location>
</feature>
<comment type="subcellular location">
    <subcellularLocation>
        <location evidence="1">Secreted</location>
    </subcellularLocation>
</comment>
<dbReference type="PANTHER" id="PTHR22923">
    <property type="entry name" value="CEREBELLIN-RELATED"/>
    <property type="match status" value="1"/>
</dbReference>
<dbReference type="Pfam" id="PF00386">
    <property type="entry name" value="C1q"/>
    <property type="match status" value="1"/>
</dbReference>
<evidence type="ECO:0000256" key="5">
    <source>
        <dbReference type="SAM" id="SignalP"/>
    </source>
</evidence>
<evidence type="ECO:0000256" key="2">
    <source>
        <dbReference type="ARBA" id="ARBA00022525"/>
    </source>
</evidence>
<protein>
    <recommendedName>
        <fullName evidence="6">C1q domain-containing protein</fullName>
    </recommendedName>
</protein>
<evidence type="ECO:0000313" key="8">
    <source>
        <dbReference type="Proteomes" id="UP001634394"/>
    </source>
</evidence>
<comment type="caution">
    <text evidence="7">The sequence shown here is derived from an EMBL/GenBank/DDBJ whole genome shotgun (WGS) entry which is preliminary data.</text>
</comment>
<name>A0ABD3V4K5_SINWO</name>
<accession>A0ABD3V4K5</accession>
<feature type="signal peptide" evidence="5">
    <location>
        <begin position="1"/>
        <end position="22"/>
    </location>
</feature>